<dbReference type="PATRIC" id="fig|1618422.5.peg.899"/>
<evidence type="ECO:0000313" key="3">
    <source>
        <dbReference type="EMBL" id="KKQ66380.1"/>
    </source>
</evidence>
<dbReference type="CDD" id="cd08946">
    <property type="entry name" value="SDR_e"/>
    <property type="match status" value="1"/>
</dbReference>
<reference evidence="3 4" key="1">
    <citation type="journal article" date="2015" name="Nature">
        <title>rRNA introns, odd ribosomes, and small enigmatic genomes across a large radiation of phyla.</title>
        <authorList>
            <person name="Brown C.T."/>
            <person name="Hug L.A."/>
            <person name="Thomas B.C."/>
            <person name="Sharon I."/>
            <person name="Castelle C.J."/>
            <person name="Singh A."/>
            <person name="Wilkins M.J."/>
            <person name="Williams K.H."/>
            <person name="Banfield J.F."/>
        </authorList>
    </citation>
    <scope>NUCLEOTIDE SEQUENCE [LARGE SCALE GENOMIC DNA]</scope>
</reference>
<keyword evidence="1" id="KW-0472">Membrane</keyword>
<feature type="domain" description="NAD-dependent epimerase/dehydratase" evidence="2">
    <location>
        <begin position="172"/>
        <end position="408"/>
    </location>
</feature>
<accession>A0A0G0JTJ3</accession>
<dbReference type="Gene3D" id="3.40.50.720">
    <property type="entry name" value="NAD(P)-binding Rossmann-like Domain"/>
    <property type="match status" value="1"/>
</dbReference>
<feature type="transmembrane region" description="Helical" evidence="1">
    <location>
        <begin position="12"/>
        <end position="36"/>
    </location>
</feature>
<feature type="transmembrane region" description="Helical" evidence="1">
    <location>
        <begin position="81"/>
        <end position="102"/>
    </location>
</feature>
<feature type="transmembrane region" description="Helical" evidence="1">
    <location>
        <begin position="48"/>
        <end position="69"/>
    </location>
</feature>
<dbReference type="PANTHER" id="PTHR43245:SF23">
    <property type="entry name" value="NAD(P)-BINDING DOMAIN-CONTAINING PROTEIN"/>
    <property type="match status" value="1"/>
</dbReference>
<proteinExistence type="predicted"/>
<sequence>MDKLISFLKQHKVSITFFCDLGIVVLATYIAFLIRFDGVIPGARYDGFLSFMAAALIITPIVFVFFRLYRFPYSFISLTDLPSIAKGVFVSVFILGTGLFLFRDASPFEEFPRSVIFIYVMLLFLFTVTLRFSKRIYWQIVRGNPEVFRMGKEQMFFPRTSKFLNGAKLGTVLVTGGAGYIGSMLVGQLLKDGYQVKVYDKMMFGVESLAPFKSSPYLQIIKGDILDTAFLERNMTDVDTVVHTAAIVGEAACAAKQDLAIKTNYLGAVNVAKISKAYGVKRFIYFSTCSTYGKSDDENEVDERSPLRPMDFYGETKIYAERDIIRLADAKFSPITLRLSTVYGLSHRMRFDLVVNIFSKKAYCEGKITVFGGNQWRPLIHVSDVVKAVLSILEAPISKVGGRVFNVGGNTENYLISDLVNLVKEVFPEVRVETLETMTDQRSYRVKFGKIESELGFLPERTVLDGIREIKNALDKGTFNNVEDRRYYNHLM</sequence>
<comment type="caution">
    <text evidence="3">The sequence shown here is derived from an EMBL/GenBank/DDBJ whole genome shotgun (WGS) entry which is preliminary data.</text>
</comment>
<keyword evidence="1" id="KW-1133">Transmembrane helix</keyword>
<dbReference type="InterPro" id="IPR036291">
    <property type="entry name" value="NAD(P)-bd_dom_sf"/>
</dbReference>
<keyword evidence="1" id="KW-0812">Transmembrane</keyword>
<dbReference type="AlphaFoldDB" id="A0A0G0JTJ3"/>
<evidence type="ECO:0000313" key="4">
    <source>
        <dbReference type="Proteomes" id="UP000034235"/>
    </source>
</evidence>
<gene>
    <name evidence="3" type="ORF">US86_C0006G0060</name>
</gene>
<evidence type="ECO:0000256" key="1">
    <source>
        <dbReference type="SAM" id="Phobius"/>
    </source>
</evidence>
<dbReference type="PANTHER" id="PTHR43245">
    <property type="entry name" value="BIFUNCTIONAL POLYMYXIN RESISTANCE PROTEIN ARNA"/>
    <property type="match status" value="1"/>
</dbReference>
<protein>
    <submittedName>
        <fullName evidence="3">NAD-dependent epimerase/dehydratase</fullName>
    </submittedName>
</protein>
<dbReference type="Pfam" id="PF01370">
    <property type="entry name" value="Epimerase"/>
    <property type="match status" value="1"/>
</dbReference>
<organism evidence="3 4">
    <name type="scientific">Candidatus Daviesbacteria bacterium GW2011_GWA2_38_24</name>
    <dbReference type="NCBI Taxonomy" id="1618422"/>
    <lineage>
        <taxon>Bacteria</taxon>
        <taxon>Candidatus Daviesiibacteriota</taxon>
    </lineage>
</organism>
<name>A0A0G0JTJ3_9BACT</name>
<dbReference type="InterPro" id="IPR001509">
    <property type="entry name" value="Epimerase_deHydtase"/>
</dbReference>
<dbReference type="InterPro" id="IPR050177">
    <property type="entry name" value="Lipid_A_modif_metabolic_enz"/>
</dbReference>
<dbReference type="EMBL" id="LBUP01000006">
    <property type="protein sequence ID" value="KKQ66380.1"/>
    <property type="molecule type" value="Genomic_DNA"/>
</dbReference>
<dbReference type="SUPFAM" id="SSF51735">
    <property type="entry name" value="NAD(P)-binding Rossmann-fold domains"/>
    <property type="match status" value="1"/>
</dbReference>
<evidence type="ECO:0000259" key="2">
    <source>
        <dbReference type="Pfam" id="PF01370"/>
    </source>
</evidence>
<feature type="transmembrane region" description="Helical" evidence="1">
    <location>
        <begin position="114"/>
        <end position="132"/>
    </location>
</feature>
<dbReference type="Proteomes" id="UP000034235">
    <property type="component" value="Unassembled WGS sequence"/>
</dbReference>